<dbReference type="Proteomes" id="UP001172159">
    <property type="component" value="Unassembled WGS sequence"/>
</dbReference>
<name>A0AA40AIR6_9PEZI</name>
<dbReference type="Pfam" id="PF14856">
    <property type="entry name" value="Hce2"/>
    <property type="match status" value="1"/>
</dbReference>
<dbReference type="EMBL" id="JAUKTV010000014">
    <property type="protein sequence ID" value="KAK0716575.1"/>
    <property type="molecule type" value="Genomic_DNA"/>
</dbReference>
<gene>
    <name evidence="3" type="ORF">B0T21DRAFT_296303</name>
</gene>
<feature type="signal peptide" evidence="1">
    <location>
        <begin position="1"/>
        <end position="20"/>
    </location>
</feature>
<dbReference type="AlphaFoldDB" id="A0AA40AIR6"/>
<feature type="domain" description="Ecp2 effector protein-like" evidence="2">
    <location>
        <begin position="77"/>
        <end position="175"/>
    </location>
</feature>
<feature type="chain" id="PRO_5041234246" evidence="1">
    <location>
        <begin position="21"/>
        <end position="188"/>
    </location>
</feature>
<evidence type="ECO:0000256" key="1">
    <source>
        <dbReference type="SAM" id="SignalP"/>
    </source>
</evidence>
<evidence type="ECO:0000259" key="2">
    <source>
        <dbReference type="Pfam" id="PF14856"/>
    </source>
</evidence>
<evidence type="ECO:0000313" key="3">
    <source>
        <dbReference type="EMBL" id="KAK0716575.1"/>
    </source>
</evidence>
<organism evidence="3 4">
    <name type="scientific">Apiosordaria backusii</name>
    <dbReference type="NCBI Taxonomy" id="314023"/>
    <lineage>
        <taxon>Eukaryota</taxon>
        <taxon>Fungi</taxon>
        <taxon>Dikarya</taxon>
        <taxon>Ascomycota</taxon>
        <taxon>Pezizomycotina</taxon>
        <taxon>Sordariomycetes</taxon>
        <taxon>Sordariomycetidae</taxon>
        <taxon>Sordariales</taxon>
        <taxon>Lasiosphaeriaceae</taxon>
        <taxon>Apiosordaria</taxon>
    </lineage>
</organism>
<keyword evidence="4" id="KW-1185">Reference proteome</keyword>
<evidence type="ECO:0000313" key="4">
    <source>
        <dbReference type="Proteomes" id="UP001172159"/>
    </source>
</evidence>
<protein>
    <submittedName>
        <fullName evidence="3">Necrosis-inducing factor-domain-containing protein</fullName>
    </submittedName>
</protein>
<comment type="caution">
    <text evidence="3">The sequence shown here is derived from an EMBL/GenBank/DDBJ whole genome shotgun (WGS) entry which is preliminary data.</text>
</comment>
<keyword evidence="1" id="KW-0732">Signal</keyword>
<proteinExistence type="predicted"/>
<dbReference type="InterPro" id="IPR029226">
    <property type="entry name" value="Ecp2-like"/>
</dbReference>
<accession>A0AA40AIR6</accession>
<sequence length="188" mass="21071">MQFTTLTLAIAGIFTAAVQAAPTVLATELRTPPEGSGFVKVADGLWFRNETDTSHYSMKPADPKGDTTPLPKYLSNCRDDFYYENRVTHGSPWVKDCWVMYNNIQGDGLWWGEIGHRKIATYGTCAYGIEADNKGGIIQIGNDDVRLTIKKSIEQFAFAFPGEEEKISALGKLACETYVIDWYIYNNY</sequence>
<reference evidence="3" key="1">
    <citation type="submission" date="2023-06" db="EMBL/GenBank/DDBJ databases">
        <title>Genome-scale phylogeny and comparative genomics of the fungal order Sordariales.</title>
        <authorList>
            <consortium name="Lawrence Berkeley National Laboratory"/>
            <person name="Hensen N."/>
            <person name="Bonometti L."/>
            <person name="Westerberg I."/>
            <person name="Brannstrom I.O."/>
            <person name="Guillou S."/>
            <person name="Cros-Aarteil S."/>
            <person name="Calhoun S."/>
            <person name="Haridas S."/>
            <person name="Kuo A."/>
            <person name="Mondo S."/>
            <person name="Pangilinan J."/>
            <person name="Riley R."/>
            <person name="Labutti K."/>
            <person name="Andreopoulos B."/>
            <person name="Lipzen A."/>
            <person name="Chen C."/>
            <person name="Yanf M."/>
            <person name="Daum C."/>
            <person name="Ng V."/>
            <person name="Clum A."/>
            <person name="Steindorff A."/>
            <person name="Ohm R."/>
            <person name="Martin F."/>
            <person name="Silar P."/>
            <person name="Natvig D."/>
            <person name="Lalanne C."/>
            <person name="Gautier V."/>
            <person name="Ament-Velasquez S.L."/>
            <person name="Kruys A."/>
            <person name="Hutchinson M.I."/>
            <person name="Powell A.J."/>
            <person name="Barry K."/>
            <person name="Miller A.N."/>
            <person name="Grigoriev I.V."/>
            <person name="Debuchy R."/>
            <person name="Gladieux P."/>
            <person name="Thoren M.H."/>
            <person name="Johannesson H."/>
        </authorList>
    </citation>
    <scope>NUCLEOTIDE SEQUENCE</scope>
    <source>
        <strain evidence="3">CBS 540.89</strain>
    </source>
</reference>